<keyword evidence="5" id="KW-1185">Reference proteome</keyword>
<dbReference type="PANTHER" id="PTHR43349:SF43">
    <property type="entry name" value="ISOEUGENOL SYNTHASE 1-LIKE"/>
    <property type="match status" value="1"/>
</dbReference>
<dbReference type="InterPro" id="IPR050608">
    <property type="entry name" value="NmrA-type/Isoflavone_red_sf"/>
</dbReference>
<dbReference type="AlphaFoldDB" id="A0A1R3KUM5"/>
<keyword evidence="2" id="KW-0560">Oxidoreductase</keyword>
<dbReference type="STRING" id="93759.A0A1R3KUM5"/>
<gene>
    <name evidence="4" type="ORF">COLO4_04306</name>
</gene>
<proteinExistence type="predicted"/>
<organism evidence="4 5">
    <name type="scientific">Corchorus olitorius</name>
    <dbReference type="NCBI Taxonomy" id="93759"/>
    <lineage>
        <taxon>Eukaryota</taxon>
        <taxon>Viridiplantae</taxon>
        <taxon>Streptophyta</taxon>
        <taxon>Embryophyta</taxon>
        <taxon>Tracheophyta</taxon>
        <taxon>Spermatophyta</taxon>
        <taxon>Magnoliopsida</taxon>
        <taxon>eudicotyledons</taxon>
        <taxon>Gunneridae</taxon>
        <taxon>Pentapetalae</taxon>
        <taxon>rosids</taxon>
        <taxon>malvids</taxon>
        <taxon>Malvales</taxon>
        <taxon>Malvaceae</taxon>
        <taxon>Grewioideae</taxon>
        <taxon>Apeibeae</taxon>
        <taxon>Corchorus</taxon>
    </lineage>
</organism>
<dbReference type="GO" id="GO:0016491">
    <property type="term" value="F:oxidoreductase activity"/>
    <property type="evidence" value="ECO:0007669"/>
    <property type="project" value="UniProtKB-KW"/>
</dbReference>
<dbReference type="Gene3D" id="3.90.25.10">
    <property type="entry name" value="UDP-galactose 4-epimerase, domain 1"/>
    <property type="match status" value="1"/>
</dbReference>
<evidence type="ECO:0000313" key="4">
    <source>
        <dbReference type="EMBL" id="OMP10747.1"/>
    </source>
</evidence>
<dbReference type="InterPro" id="IPR008030">
    <property type="entry name" value="NmrA-like"/>
</dbReference>
<dbReference type="OrthoDB" id="419598at2759"/>
<feature type="domain" description="NmrA-like" evidence="3">
    <location>
        <begin position="5"/>
        <end position="252"/>
    </location>
</feature>
<dbReference type="PANTHER" id="PTHR43349">
    <property type="entry name" value="PINORESINOL REDUCTASE-RELATED"/>
    <property type="match status" value="1"/>
</dbReference>
<dbReference type="InterPro" id="IPR045312">
    <property type="entry name" value="PCBER-like"/>
</dbReference>
<evidence type="ECO:0000259" key="3">
    <source>
        <dbReference type="Pfam" id="PF05368"/>
    </source>
</evidence>
<reference evidence="5" key="1">
    <citation type="submission" date="2013-09" db="EMBL/GenBank/DDBJ databases">
        <title>Corchorus olitorius genome sequencing.</title>
        <authorList>
            <person name="Alam M."/>
            <person name="Haque M.S."/>
            <person name="Islam M.S."/>
            <person name="Emdad E.M."/>
            <person name="Islam M.M."/>
            <person name="Ahmed B."/>
            <person name="Halim A."/>
            <person name="Hossen Q.M.M."/>
            <person name="Hossain M.Z."/>
            <person name="Ahmed R."/>
            <person name="Khan M.M."/>
            <person name="Islam R."/>
            <person name="Rashid M.M."/>
            <person name="Khan S.A."/>
            <person name="Rahman M.S."/>
            <person name="Alam M."/>
            <person name="Yahiya A.S."/>
            <person name="Khan M.S."/>
            <person name="Azam M.S."/>
            <person name="Haque T."/>
            <person name="Lashkar M.Z.H."/>
            <person name="Akhand A.I."/>
            <person name="Morshed G."/>
            <person name="Roy S."/>
            <person name="Uddin K.S."/>
            <person name="Rabeya T."/>
            <person name="Hossain A.S."/>
            <person name="Chowdhury A."/>
            <person name="Snigdha A.R."/>
            <person name="Mortoza M.S."/>
            <person name="Matin S.A."/>
            <person name="Hoque S.M.E."/>
            <person name="Islam M.K."/>
            <person name="Roy D.K."/>
            <person name="Haider R."/>
            <person name="Moosa M.M."/>
            <person name="Elias S.M."/>
            <person name="Hasan A.M."/>
            <person name="Jahan S."/>
            <person name="Shafiuddin M."/>
            <person name="Mahmood N."/>
            <person name="Shommy N.S."/>
        </authorList>
    </citation>
    <scope>NUCLEOTIDE SEQUENCE [LARGE SCALE GENOMIC DNA]</scope>
    <source>
        <strain evidence="5">cv. O-4</strain>
    </source>
</reference>
<sequence>MGSERSKILIFGATGYLGKYMVKASVSIGHFTYAYTRPLKPNNKDNSKLELLNEFQSMGVCIIQGELDEHENLVSLLRKVDIVISTLAVPQYLEQLKIIRAMKDAGTIKRFIPSEFGNEVDKVKALPPLEVVFSNKRMIRRATEAAGIPYTFVSANSLAAYFVNYFLHPNEKKRDEVIVYGDGKAKAVLNYEDDVATYTLKAATDATAANRVVVIRPPDNIVSQLDTICAWEKKIGQTLKKIHVPEEEIIKLSQSKSIMVNNMNYFANDF</sequence>
<evidence type="ECO:0000256" key="1">
    <source>
        <dbReference type="ARBA" id="ARBA00022857"/>
    </source>
</evidence>
<dbReference type="Gene3D" id="3.40.50.720">
    <property type="entry name" value="NAD(P)-binding Rossmann-like Domain"/>
    <property type="match status" value="1"/>
</dbReference>
<dbReference type="Proteomes" id="UP000187203">
    <property type="component" value="Unassembled WGS sequence"/>
</dbReference>
<evidence type="ECO:0000256" key="2">
    <source>
        <dbReference type="ARBA" id="ARBA00023002"/>
    </source>
</evidence>
<accession>A0A1R3KUM5</accession>
<dbReference type="InterPro" id="IPR036291">
    <property type="entry name" value="NAD(P)-bd_dom_sf"/>
</dbReference>
<keyword evidence="1" id="KW-0521">NADP</keyword>
<dbReference type="SUPFAM" id="SSF51735">
    <property type="entry name" value="NAD(P)-binding Rossmann-fold domains"/>
    <property type="match status" value="1"/>
</dbReference>
<dbReference type="CDD" id="cd05259">
    <property type="entry name" value="PCBER_SDR_a"/>
    <property type="match status" value="1"/>
</dbReference>
<name>A0A1R3KUM5_9ROSI</name>
<dbReference type="EMBL" id="AWUE01011322">
    <property type="protein sequence ID" value="OMP10747.1"/>
    <property type="molecule type" value="Genomic_DNA"/>
</dbReference>
<protein>
    <submittedName>
        <fullName evidence="4">NmrA-like protein</fullName>
    </submittedName>
</protein>
<comment type="caution">
    <text evidence="4">The sequence shown here is derived from an EMBL/GenBank/DDBJ whole genome shotgun (WGS) entry which is preliminary data.</text>
</comment>
<dbReference type="Pfam" id="PF05368">
    <property type="entry name" value="NmrA"/>
    <property type="match status" value="1"/>
</dbReference>
<evidence type="ECO:0000313" key="5">
    <source>
        <dbReference type="Proteomes" id="UP000187203"/>
    </source>
</evidence>